<feature type="domain" description="ATP-grasp" evidence="6">
    <location>
        <begin position="479"/>
        <end position="515"/>
    </location>
</feature>
<evidence type="ECO:0000256" key="3">
    <source>
        <dbReference type="ARBA" id="ARBA00022840"/>
    </source>
</evidence>
<organism evidence="8 9">
    <name type="scientific">Quisquiliibacterium transsilvanicum</name>
    <dbReference type="NCBI Taxonomy" id="1549638"/>
    <lineage>
        <taxon>Bacteria</taxon>
        <taxon>Pseudomonadati</taxon>
        <taxon>Pseudomonadota</taxon>
        <taxon>Betaproteobacteria</taxon>
        <taxon>Burkholderiales</taxon>
        <taxon>Burkholderiaceae</taxon>
        <taxon>Quisquiliibacterium</taxon>
    </lineage>
</organism>
<dbReference type="Gene3D" id="3.30.1490.20">
    <property type="entry name" value="ATP-grasp fold, A domain"/>
    <property type="match status" value="1"/>
</dbReference>
<dbReference type="InterPro" id="IPR051538">
    <property type="entry name" value="Acyl-CoA_Synth/Transferase"/>
</dbReference>
<name>A0A7W8HLD9_9BURK</name>
<evidence type="ECO:0000256" key="1">
    <source>
        <dbReference type="ARBA" id="ARBA00022598"/>
    </source>
</evidence>
<dbReference type="GO" id="GO:0016747">
    <property type="term" value="F:acyltransferase activity, transferring groups other than amino-acyl groups"/>
    <property type="evidence" value="ECO:0007669"/>
    <property type="project" value="InterPro"/>
</dbReference>
<keyword evidence="8" id="KW-0808">Transferase</keyword>
<dbReference type="GO" id="GO:0005524">
    <property type="term" value="F:ATP binding"/>
    <property type="evidence" value="ECO:0007669"/>
    <property type="project" value="UniProtKB-UniRule"/>
</dbReference>
<dbReference type="GO" id="GO:0016874">
    <property type="term" value="F:ligase activity"/>
    <property type="evidence" value="ECO:0007669"/>
    <property type="project" value="UniProtKB-KW"/>
</dbReference>
<proteinExistence type="inferred from homology"/>
<keyword evidence="2 5" id="KW-0547">Nucleotide-binding</keyword>
<dbReference type="InterPro" id="IPR016102">
    <property type="entry name" value="Succinyl-CoA_synth-like"/>
</dbReference>
<dbReference type="GO" id="GO:0046872">
    <property type="term" value="F:metal ion binding"/>
    <property type="evidence" value="ECO:0007669"/>
    <property type="project" value="InterPro"/>
</dbReference>
<reference evidence="8 9" key="1">
    <citation type="submission" date="2020-08" db="EMBL/GenBank/DDBJ databases">
        <title>Genomic Encyclopedia of Type Strains, Phase IV (KMG-IV): sequencing the most valuable type-strain genomes for metagenomic binning, comparative biology and taxonomic classification.</title>
        <authorList>
            <person name="Goeker M."/>
        </authorList>
    </citation>
    <scope>NUCLEOTIDE SEQUENCE [LARGE SCALE GENOMIC DNA]</scope>
    <source>
        <strain evidence="8 9">DSM 29781</strain>
    </source>
</reference>
<evidence type="ECO:0000256" key="5">
    <source>
        <dbReference type="PROSITE-ProRule" id="PRU00409"/>
    </source>
</evidence>
<dbReference type="PANTHER" id="PTHR43334">
    <property type="entry name" value="ACETATE--COA LIGASE [ADP-FORMING]"/>
    <property type="match status" value="1"/>
</dbReference>
<dbReference type="Pfam" id="PF13549">
    <property type="entry name" value="ATP-grasp_5"/>
    <property type="match status" value="1"/>
</dbReference>
<protein>
    <submittedName>
        <fullName evidence="8">Acetyltransferase</fullName>
    </submittedName>
</protein>
<accession>A0A7W8HLD9</accession>
<dbReference type="FunFam" id="3.30.1490.20:FF:000020">
    <property type="entry name" value="Protein lysine acetyltransferase"/>
    <property type="match status" value="1"/>
</dbReference>
<feature type="domain" description="N-acetyltransferase" evidence="7">
    <location>
        <begin position="721"/>
        <end position="888"/>
    </location>
</feature>
<dbReference type="InterPro" id="IPR011761">
    <property type="entry name" value="ATP-grasp"/>
</dbReference>
<sequence>MLHHRHYLAPLFEPESAVLVVEDEAVPAWAQELADGLGQARCRTAVLRLSEAAAPQEAGFELALLAVGNQAVDAGIAAAAKLGCSAVVVMTDRSAPEDSWRWLDAARVAGMRLLGPGTMGFVRPGLQLNAGRMGPMPGEGNVALVSQSGVLGGAILDWATGTVIGFSLAVSLGAEADVEMAQVLDFLTTDSRTKSVVVYLEAVRNSRRFMSALRALAAIKPVVVLKGQRDDAARHRLLTHSGAICGSDAIYSAALRRAGAVQVRLFTQLFTAARLLAGQTWPLGNRLAVVSNGNGPAVLAADVAMWNRIALPPPAESTAAALRERLPALMVHNPLNLGLDAAPADFAAALEIVVKDPGFDGVLLMLAAYSGADVAGITDAVIAAAKGTRKQVFACWMGDHTMRPLWRRLDDAGIPVFRTPETAVDAFSTVATFHRNQQLLQQTPRSLSGLEPPDLDGARMLIESALAEQREVLSEMESKALLGAFHIPVTRTVLARSANEAIVIAEQTGFPVAMKVSSPDITHKSDVGGVVLNVRNALEVRAQYGEILGSVRRAQPDARIDGVTVQAMRRSRFGRELYVGVFRDPVFGPVIAFGAGGTRIEVVRDTTLEFAPLNRFLARRMIERTRVAESLGNFRGAPAVEFLHLEALLVRVSEMVCELPWIAEMDVNPVIADERGVIAVDARIVIDRSGSEQTVRHSHLAIMPYPAHLTQAMTAPDGSFYTVRPIQPEDGDRLQAFMRGLSAETRYFRFISTLAELTPKMLVRYTQIDYDRELALVAVEPPDPARAPSKDQGEGEEERIIGVVRYLLNPDGESCEFAIAIADDWQGKRLGSTLMRAIVEAARGKGLKRIEGFVLGNNARMLGLMSYLGFRVVTDPDDPSMKLVTMDL</sequence>
<dbReference type="Proteomes" id="UP000532440">
    <property type="component" value="Unassembled WGS sequence"/>
</dbReference>
<evidence type="ECO:0000259" key="7">
    <source>
        <dbReference type="PROSITE" id="PS51186"/>
    </source>
</evidence>
<dbReference type="EMBL" id="JACHGB010000007">
    <property type="protein sequence ID" value="MBB5273531.1"/>
    <property type="molecule type" value="Genomic_DNA"/>
</dbReference>
<evidence type="ECO:0000259" key="6">
    <source>
        <dbReference type="PROSITE" id="PS50975"/>
    </source>
</evidence>
<dbReference type="AlphaFoldDB" id="A0A7W8HLD9"/>
<dbReference type="Gene3D" id="3.40.50.261">
    <property type="entry name" value="Succinyl-CoA synthetase domains"/>
    <property type="match status" value="2"/>
</dbReference>
<evidence type="ECO:0000256" key="2">
    <source>
        <dbReference type="ARBA" id="ARBA00022741"/>
    </source>
</evidence>
<keyword evidence="1" id="KW-0436">Ligase</keyword>
<dbReference type="PROSITE" id="PS51186">
    <property type="entry name" value="GNAT"/>
    <property type="match status" value="1"/>
</dbReference>
<dbReference type="Gene3D" id="3.40.630.30">
    <property type="match status" value="1"/>
</dbReference>
<dbReference type="RefSeq" id="WP_183970247.1">
    <property type="nucleotide sequence ID" value="NZ_BAABEW010000020.1"/>
</dbReference>
<evidence type="ECO:0000313" key="9">
    <source>
        <dbReference type="Proteomes" id="UP000532440"/>
    </source>
</evidence>
<dbReference type="SUPFAM" id="SSF55729">
    <property type="entry name" value="Acyl-CoA N-acyltransferases (Nat)"/>
    <property type="match status" value="1"/>
</dbReference>
<dbReference type="Pfam" id="PF13607">
    <property type="entry name" value="Succ_CoA_lig"/>
    <property type="match status" value="1"/>
</dbReference>
<dbReference type="Gene3D" id="3.30.470.20">
    <property type="entry name" value="ATP-grasp fold, B domain"/>
    <property type="match status" value="1"/>
</dbReference>
<dbReference type="InterPro" id="IPR000182">
    <property type="entry name" value="GNAT_dom"/>
</dbReference>
<dbReference type="PANTHER" id="PTHR43334:SF1">
    <property type="entry name" value="3-HYDROXYPROPIONATE--COA LIGASE [ADP-FORMING]"/>
    <property type="match status" value="1"/>
</dbReference>
<comment type="similarity">
    <text evidence="4">In the N-terminal section; belongs to the acetate CoA ligase alpha subunit family.</text>
</comment>
<dbReference type="SUPFAM" id="SSF56059">
    <property type="entry name" value="Glutathione synthetase ATP-binding domain-like"/>
    <property type="match status" value="1"/>
</dbReference>
<dbReference type="InterPro" id="IPR016181">
    <property type="entry name" value="Acyl_CoA_acyltransferase"/>
</dbReference>
<keyword evidence="9" id="KW-1185">Reference proteome</keyword>
<dbReference type="Pfam" id="PF00583">
    <property type="entry name" value="Acetyltransf_1"/>
    <property type="match status" value="1"/>
</dbReference>
<dbReference type="CDD" id="cd04301">
    <property type="entry name" value="NAT_SF"/>
    <property type="match status" value="1"/>
</dbReference>
<gene>
    <name evidence="8" type="ORF">HNQ70_003561</name>
</gene>
<dbReference type="PROSITE" id="PS50975">
    <property type="entry name" value="ATP_GRASP"/>
    <property type="match status" value="1"/>
</dbReference>
<dbReference type="InterPro" id="IPR013815">
    <property type="entry name" value="ATP_grasp_subdomain_1"/>
</dbReference>
<dbReference type="InterPro" id="IPR032875">
    <property type="entry name" value="Succ_CoA_lig_flav_dom"/>
</dbReference>
<dbReference type="SUPFAM" id="SSF52210">
    <property type="entry name" value="Succinyl-CoA synthetase domains"/>
    <property type="match status" value="2"/>
</dbReference>
<evidence type="ECO:0000256" key="4">
    <source>
        <dbReference type="ARBA" id="ARBA00060888"/>
    </source>
</evidence>
<keyword evidence="3 5" id="KW-0067">ATP-binding</keyword>
<comment type="caution">
    <text evidence="8">The sequence shown here is derived from an EMBL/GenBank/DDBJ whole genome shotgun (WGS) entry which is preliminary data.</text>
</comment>
<evidence type="ECO:0000313" key="8">
    <source>
        <dbReference type="EMBL" id="MBB5273531.1"/>
    </source>
</evidence>